<dbReference type="PANTHER" id="PTHR24559:SF448">
    <property type="entry name" value="RNA-DIRECTED DNA POLYMERASE"/>
    <property type="match status" value="1"/>
</dbReference>
<dbReference type="SUPFAM" id="SSF56672">
    <property type="entry name" value="DNA/RNA polymerases"/>
    <property type="match status" value="1"/>
</dbReference>
<dbReference type="EMBL" id="JBJUIK010000010">
    <property type="protein sequence ID" value="KAL3515951.1"/>
    <property type="molecule type" value="Genomic_DNA"/>
</dbReference>
<name>A0ABD2ZAU4_9GENT</name>
<keyword evidence="2" id="KW-1185">Reference proteome</keyword>
<sequence length="122" mass="13800">MQICSLEVSTQGECQLSSLAGIQGAYSEVSHGMTSFDIEQLFSIDSELFEEPKTLLLERMHNHNIPLKNDAQPVNVRPYRYRFLQKNEIERQVKELFAAGIIQPSVSLFSSLIVLVKKKDGT</sequence>
<dbReference type="InterPro" id="IPR053134">
    <property type="entry name" value="RNA-dir_DNA_polymerase"/>
</dbReference>
<accession>A0ABD2ZAU4</accession>
<dbReference type="PANTHER" id="PTHR24559">
    <property type="entry name" value="TRANSPOSON TY3-I GAG-POL POLYPROTEIN"/>
    <property type="match status" value="1"/>
</dbReference>
<dbReference type="Gene3D" id="3.10.10.10">
    <property type="entry name" value="HIV Type 1 Reverse Transcriptase, subunit A, domain 1"/>
    <property type="match status" value="1"/>
</dbReference>
<organism evidence="1 2">
    <name type="scientific">Cinchona calisaya</name>
    <dbReference type="NCBI Taxonomy" id="153742"/>
    <lineage>
        <taxon>Eukaryota</taxon>
        <taxon>Viridiplantae</taxon>
        <taxon>Streptophyta</taxon>
        <taxon>Embryophyta</taxon>
        <taxon>Tracheophyta</taxon>
        <taxon>Spermatophyta</taxon>
        <taxon>Magnoliopsida</taxon>
        <taxon>eudicotyledons</taxon>
        <taxon>Gunneridae</taxon>
        <taxon>Pentapetalae</taxon>
        <taxon>asterids</taxon>
        <taxon>lamiids</taxon>
        <taxon>Gentianales</taxon>
        <taxon>Rubiaceae</taxon>
        <taxon>Cinchonoideae</taxon>
        <taxon>Cinchoneae</taxon>
        <taxon>Cinchona</taxon>
    </lineage>
</organism>
<proteinExistence type="predicted"/>
<dbReference type="Proteomes" id="UP001630127">
    <property type="component" value="Unassembled WGS sequence"/>
</dbReference>
<protein>
    <submittedName>
        <fullName evidence="1">Uncharacterized protein</fullName>
    </submittedName>
</protein>
<dbReference type="AlphaFoldDB" id="A0ABD2ZAU4"/>
<reference evidence="1 2" key="1">
    <citation type="submission" date="2024-11" db="EMBL/GenBank/DDBJ databases">
        <title>A near-complete genome assembly of Cinchona calisaya.</title>
        <authorList>
            <person name="Lian D.C."/>
            <person name="Zhao X.W."/>
            <person name="Wei L."/>
        </authorList>
    </citation>
    <scope>NUCLEOTIDE SEQUENCE [LARGE SCALE GENOMIC DNA]</scope>
    <source>
        <tissue evidence="1">Nenye</tissue>
    </source>
</reference>
<gene>
    <name evidence="1" type="ORF">ACH5RR_022853</name>
</gene>
<comment type="caution">
    <text evidence="1">The sequence shown here is derived from an EMBL/GenBank/DDBJ whole genome shotgun (WGS) entry which is preliminary data.</text>
</comment>
<dbReference type="InterPro" id="IPR043502">
    <property type="entry name" value="DNA/RNA_pol_sf"/>
</dbReference>
<evidence type="ECO:0000313" key="1">
    <source>
        <dbReference type="EMBL" id="KAL3515951.1"/>
    </source>
</evidence>
<evidence type="ECO:0000313" key="2">
    <source>
        <dbReference type="Proteomes" id="UP001630127"/>
    </source>
</evidence>